<feature type="transmembrane region" description="Helical" evidence="4">
    <location>
        <begin position="20"/>
        <end position="43"/>
    </location>
</feature>
<accession>A0A1V8M149</accession>
<dbReference type="STRING" id="1420851.AU255_17645"/>
<keyword evidence="4" id="KW-0812">Transmembrane</keyword>
<organism evidence="6 7">
    <name type="scientific">Methyloprofundus sedimenti</name>
    <dbReference type="NCBI Taxonomy" id="1420851"/>
    <lineage>
        <taxon>Bacteria</taxon>
        <taxon>Pseudomonadati</taxon>
        <taxon>Pseudomonadota</taxon>
        <taxon>Gammaproteobacteria</taxon>
        <taxon>Methylococcales</taxon>
        <taxon>Methylococcaceae</taxon>
        <taxon>Methyloprofundus</taxon>
    </lineage>
</organism>
<reference evidence="6 7" key="1">
    <citation type="submission" date="2015-12" db="EMBL/GenBank/DDBJ databases">
        <authorList>
            <person name="Shamseldin A."/>
            <person name="Moawad H."/>
            <person name="Abd El-Rahim W.M."/>
            <person name="Sadowsky M.J."/>
        </authorList>
    </citation>
    <scope>NUCLEOTIDE SEQUENCE [LARGE SCALE GENOMIC DNA]</scope>
    <source>
        <strain evidence="6 7">WF1</strain>
    </source>
</reference>
<keyword evidence="4" id="KW-0472">Membrane</keyword>
<feature type="domain" description="Phospholipid/glycerol acyltransferase" evidence="5">
    <location>
        <begin position="85"/>
        <end position="199"/>
    </location>
</feature>
<dbReference type="CDD" id="cd07989">
    <property type="entry name" value="LPLAT_AGPAT-like"/>
    <property type="match status" value="1"/>
</dbReference>
<dbReference type="SMART" id="SM00563">
    <property type="entry name" value="PlsC"/>
    <property type="match status" value="1"/>
</dbReference>
<dbReference type="Proteomes" id="UP000191980">
    <property type="component" value="Unassembled WGS sequence"/>
</dbReference>
<keyword evidence="7" id="KW-1185">Reference proteome</keyword>
<evidence type="ECO:0000256" key="4">
    <source>
        <dbReference type="SAM" id="Phobius"/>
    </source>
</evidence>
<evidence type="ECO:0000259" key="5">
    <source>
        <dbReference type="SMART" id="SM00563"/>
    </source>
</evidence>
<evidence type="ECO:0000256" key="2">
    <source>
        <dbReference type="ARBA" id="ARBA00022679"/>
    </source>
</evidence>
<evidence type="ECO:0000256" key="3">
    <source>
        <dbReference type="ARBA" id="ARBA00023315"/>
    </source>
</evidence>
<keyword evidence="3 6" id="KW-0012">Acyltransferase</keyword>
<evidence type="ECO:0000313" key="7">
    <source>
        <dbReference type="Proteomes" id="UP000191980"/>
    </source>
</evidence>
<evidence type="ECO:0000256" key="1">
    <source>
        <dbReference type="ARBA" id="ARBA00005189"/>
    </source>
</evidence>
<comment type="pathway">
    <text evidence="1">Lipid metabolism.</text>
</comment>
<dbReference type="GO" id="GO:0003841">
    <property type="term" value="F:1-acylglycerol-3-phosphate O-acyltransferase activity"/>
    <property type="evidence" value="ECO:0007669"/>
    <property type="project" value="TreeGrafter"/>
</dbReference>
<dbReference type="PANTHER" id="PTHR10434:SF40">
    <property type="entry name" value="1-ACYL-SN-GLYCEROL-3-PHOSPHATE ACYLTRANSFERASE"/>
    <property type="match status" value="1"/>
</dbReference>
<dbReference type="AlphaFoldDB" id="A0A1V8M149"/>
<dbReference type="EMBL" id="LPUF01000004">
    <property type="protein sequence ID" value="OQK15297.1"/>
    <property type="molecule type" value="Genomic_DNA"/>
</dbReference>
<dbReference type="SUPFAM" id="SSF69593">
    <property type="entry name" value="Glycerol-3-phosphate (1)-acyltransferase"/>
    <property type="match status" value="1"/>
</dbReference>
<dbReference type="RefSeq" id="WP_233144743.1">
    <property type="nucleotide sequence ID" value="NZ_LPUF01000004.1"/>
</dbReference>
<protein>
    <submittedName>
        <fullName evidence="6">Acyl-phosphate glycerol 3-phosphate acyltransferase</fullName>
    </submittedName>
</protein>
<dbReference type="InterPro" id="IPR002123">
    <property type="entry name" value="Plipid/glycerol_acylTrfase"/>
</dbReference>
<dbReference type="GO" id="GO:0006654">
    <property type="term" value="P:phosphatidic acid biosynthetic process"/>
    <property type="evidence" value="ECO:0007669"/>
    <property type="project" value="TreeGrafter"/>
</dbReference>
<proteinExistence type="predicted"/>
<dbReference type="PANTHER" id="PTHR10434">
    <property type="entry name" value="1-ACYL-SN-GLYCEROL-3-PHOSPHATE ACYLTRANSFERASE"/>
    <property type="match status" value="1"/>
</dbReference>
<gene>
    <name evidence="6" type="ORF">AU255_17645</name>
</gene>
<sequence length="251" mass="27900">MMPQNTSYQGKLSLLYIRSALLFGSVLAITIVLAIIVLAIAPFPGKLRYKIAKFWANCTLFLGKSICGLNYQVSGLENIPTDQEAIVLCKHQSAWETIFLTSILPTSSILLKKSLLWIPFWGWAMATLKPIAIDRSSPKEALTQLLKQGAKRLQEGYWIVIYPEGTRTAPGEQRKFSASGSLLALRTGHPVLPVAHNAGEFWPRYSFLKYPGTIQVKIGQIIPVEGRKSKDINAEAEAWINKAMLEIEATK</sequence>
<comment type="caution">
    <text evidence="6">The sequence shown here is derived from an EMBL/GenBank/DDBJ whole genome shotgun (WGS) entry which is preliminary data.</text>
</comment>
<keyword evidence="4" id="KW-1133">Transmembrane helix</keyword>
<evidence type="ECO:0000313" key="6">
    <source>
        <dbReference type="EMBL" id="OQK15297.1"/>
    </source>
</evidence>
<dbReference type="Pfam" id="PF01553">
    <property type="entry name" value="Acyltransferase"/>
    <property type="match status" value="1"/>
</dbReference>
<keyword evidence="2 6" id="KW-0808">Transferase</keyword>
<name>A0A1V8M149_9GAMM</name>